<gene>
    <name evidence="1" type="ORF">H6G03_27220</name>
</gene>
<proteinExistence type="predicted"/>
<dbReference type="AlphaFoldDB" id="A0A926ZJT7"/>
<dbReference type="Proteomes" id="UP000641646">
    <property type="component" value="Unassembled WGS sequence"/>
</dbReference>
<evidence type="ECO:0000313" key="1">
    <source>
        <dbReference type="EMBL" id="MBD2184717.1"/>
    </source>
</evidence>
<reference evidence="1" key="1">
    <citation type="journal article" date="2015" name="ISME J.">
        <title>Draft Genome Sequence of Streptomyces incarnatus NRRL8089, which Produces the Nucleoside Antibiotic Sinefungin.</title>
        <authorList>
            <person name="Oshima K."/>
            <person name="Hattori M."/>
            <person name="Shimizu H."/>
            <person name="Fukuda K."/>
            <person name="Nemoto M."/>
            <person name="Inagaki K."/>
            <person name="Tamura T."/>
        </authorList>
    </citation>
    <scope>NUCLEOTIDE SEQUENCE</scope>
    <source>
        <strain evidence="1">FACHB-1375</strain>
    </source>
</reference>
<name>A0A926ZJT7_9CYAN</name>
<protein>
    <submittedName>
        <fullName evidence="1">Uncharacterized protein</fullName>
    </submittedName>
</protein>
<reference evidence="1" key="2">
    <citation type="submission" date="2020-08" db="EMBL/GenBank/DDBJ databases">
        <authorList>
            <person name="Chen M."/>
            <person name="Teng W."/>
            <person name="Zhao L."/>
            <person name="Hu C."/>
            <person name="Zhou Y."/>
            <person name="Han B."/>
            <person name="Song L."/>
            <person name="Shu W."/>
        </authorList>
    </citation>
    <scope>NUCLEOTIDE SEQUENCE</scope>
    <source>
        <strain evidence="1">FACHB-1375</strain>
    </source>
</reference>
<comment type="caution">
    <text evidence="1">The sequence shown here is derived from an EMBL/GenBank/DDBJ whole genome shotgun (WGS) entry which is preliminary data.</text>
</comment>
<organism evidence="1 2">
    <name type="scientific">Aerosakkonema funiforme FACHB-1375</name>
    <dbReference type="NCBI Taxonomy" id="2949571"/>
    <lineage>
        <taxon>Bacteria</taxon>
        <taxon>Bacillati</taxon>
        <taxon>Cyanobacteriota</taxon>
        <taxon>Cyanophyceae</taxon>
        <taxon>Oscillatoriophycideae</taxon>
        <taxon>Aerosakkonematales</taxon>
        <taxon>Aerosakkonemataceae</taxon>
        <taxon>Aerosakkonema</taxon>
    </lineage>
</organism>
<accession>A0A926ZJT7</accession>
<dbReference type="EMBL" id="JACJPW010000092">
    <property type="protein sequence ID" value="MBD2184717.1"/>
    <property type="molecule type" value="Genomic_DNA"/>
</dbReference>
<evidence type="ECO:0000313" key="2">
    <source>
        <dbReference type="Proteomes" id="UP000641646"/>
    </source>
</evidence>
<sequence>MKKRDILLSIVASLTKKSAKDEEELLANSDTKNTYPKVLPPFGGEMGFEIRSFLGRVEPWLPKTVRESPWL</sequence>
<keyword evidence="2" id="KW-1185">Reference proteome</keyword>
<dbReference type="RefSeq" id="WP_190471656.1">
    <property type="nucleotide sequence ID" value="NZ_JACJPW010000092.1"/>
</dbReference>